<dbReference type="RefSeq" id="WP_175201649.1">
    <property type="nucleotide sequence ID" value="NZ_CADILH010000003.1"/>
</dbReference>
<gene>
    <name evidence="1" type="ORF">LMG6000_02255</name>
</gene>
<dbReference type="AlphaFoldDB" id="A0A6S7F0S6"/>
<reference evidence="1 2" key="1">
    <citation type="submission" date="2020-04" db="EMBL/GenBank/DDBJ databases">
        <authorList>
            <person name="De Canck E."/>
        </authorList>
    </citation>
    <scope>NUCLEOTIDE SEQUENCE [LARGE SCALE GENOMIC DNA]</scope>
    <source>
        <strain evidence="1 2">LMG 6000</strain>
    </source>
</reference>
<accession>A0A6S7F0S6</accession>
<dbReference type="EMBL" id="CADILH010000003">
    <property type="protein sequence ID" value="CAB3931640.1"/>
    <property type="molecule type" value="Genomic_DNA"/>
</dbReference>
<keyword evidence="2" id="KW-1185">Reference proteome</keyword>
<name>A0A6S7F0S6_9BURK</name>
<evidence type="ECO:0000313" key="1">
    <source>
        <dbReference type="EMBL" id="CAB3931640.1"/>
    </source>
</evidence>
<sequence length="195" mass="21863">MAVSQVDIANRALTKLGAARIISLDDDSQASNTLSSMFAIVRDAELRKNLWHFSKARAQLPALSQAPMFGYSHQFQLPADFLRLIEVNGRRCQPKPQLDSWYSIEAGRILIDQGGPLRIRYVRRVEDPTLFDALFVEALACKLAFESCETLTQSNTKKQTAAQEYEVAVADARRMNAIERAAVATSDDTWLESRL</sequence>
<organism evidence="1 2">
    <name type="scientific">Achromobacter insolitus</name>
    <dbReference type="NCBI Taxonomy" id="217204"/>
    <lineage>
        <taxon>Bacteria</taxon>
        <taxon>Pseudomonadati</taxon>
        <taxon>Pseudomonadota</taxon>
        <taxon>Betaproteobacteria</taxon>
        <taxon>Burkholderiales</taxon>
        <taxon>Alcaligenaceae</taxon>
        <taxon>Achromobacter</taxon>
    </lineage>
</organism>
<protein>
    <submittedName>
        <fullName evidence="1">Uncharacterized protein</fullName>
    </submittedName>
</protein>
<dbReference type="Proteomes" id="UP000494183">
    <property type="component" value="Unassembled WGS sequence"/>
</dbReference>
<proteinExistence type="predicted"/>
<evidence type="ECO:0000313" key="2">
    <source>
        <dbReference type="Proteomes" id="UP000494183"/>
    </source>
</evidence>